<protein>
    <submittedName>
        <fullName evidence="7">Heparinase II/III-like protein</fullName>
        <ecNumber evidence="7">4.2.2.3</ecNumber>
    </submittedName>
</protein>
<evidence type="ECO:0000256" key="2">
    <source>
        <dbReference type="ARBA" id="ARBA00022729"/>
    </source>
</evidence>
<dbReference type="GO" id="GO:0042597">
    <property type="term" value="C:periplasmic space"/>
    <property type="evidence" value="ECO:0007669"/>
    <property type="project" value="UniProtKB-SubCell"/>
</dbReference>
<dbReference type="InterPro" id="IPR012480">
    <property type="entry name" value="Hepar_II_III_C"/>
</dbReference>
<dbReference type="Proteomes" id="UP000078386">
    <property type="component" value="Unassembled WGS sequence"/>
</dbReference>
<evidence type="ECO:0000259" key="5">
    <source>
        <dbReference type="Pfam" id="PF05426"/>
    </source>
</evidence>
<dbReference type="RefSeq" id="WP_064546499.1">
    <property type="nucleotide sequence ID" value="NZ_LXEU01000058.1"/>
</dbReference>
<dbReference type="PANTHER" id="PTHR39210">
    <property type="entry name" value="HEPARIN-SULFATE LYASE"/>
    <property type="match status" value="1"/>
</dbReference>
<evidence type="ECO:0000256" key="4">
    <source>
        <dbReference type="ARBA" id="ARBA00023239"/>
    </source>
</evidence>
<name>A0A1B7JUQ0_9ENTR</name>
<keyword evidence="4 7" id="KW-0456">Lyase</keyword>
<comment type="subcellular location">
    <subcellularLocation>
        <location evidence="1">Periplasm</location>
    </subcellularLocation>
</comment>
<dbReference type="PANTHER" id="PTHR39210:SF1">
    <property type="entry name" value="HEPARIN-SULFATE LYASE"/>
    <property type="match status" value="1"/>
</dbReference>
<dbReference type="InterPro" id="IPR008397">
    <property type="entry name" value="Alginate_lyase_dom"/>
</dbReference>
<dbReference type="EC" id="4.2.2.3" evidence="7"/>
<evidence type="ECO:0000256" key="1">
    <source>
        <dbReference type="ARBA" id="ARBA00004418"/>
    </source>
</evidence>
<dbReference type="InterPro" id="IPR008929">
    <property type="entry name" value="Chondroitin_lyas"/>
</dbReference>
<keyword evidence="3" id="KW-0574">Periplasm</keyword>
<dbReference type="Gene3D" id="2.70.98.70">
    <property type="match status" value="1"/>
</dbReference>
<dbReference type="AlphaFoldDB" id="A0A1B7JUQ0"/>
<proteinExistence type="predicted"/>
<accession>A0A1B7JUQ0</accession>
<keyword evidence="8" id="KW-1185">Reference proteome</keyword>
<dbReference type="GO" id="GO:0045135">
    <property type="term" value="F:poly(beta-D-mannuronate) lyase activity"/>
    <property type="evidence" value="ECO:0007669"/>
    <property type="project" value="UniProtKB-EC"/>
</dbReference>
<dbReference type="PATRIC" id="fig|1354264.4.peg.3028"/>
<sequence>MRQFTPQEQATLIQRARQQPHIIQRLIADNDVVLNHPLCVPQTGIATWGHYYFCPQHGVRLQWDRDSPQAHQCPVDKQIFTGEPFHGAWWRMMNGHNCRASYQLGLLWLLTQEAHYAQRVRQILLAYARYYPAYEVHGGIPCNGPGKMNIQTLCEANCLLELAKGYDLIRATLTRRQQRFIESRLLRPGAEFLYQHRENQLHNHEVKVNTAIAVLGLLLDDASLVDFAVNEPYGLRWQLQQGLYTEGLWFEGSAHYHFYVLQGYFDWEKFARGTGWSLMAEGLYERMLDFPLNLLTPDGTFPFINDAVSGQNTLHHDDIYEFAFKHYRKPAYAAALKRIYQHQSRDNLDAFLYGVDDLPEDVALPCENVVHAPGSGLTLIRQLAHNHALLVKHMPFSGEHDHHDYLAVTLWMKGHAVLPDLGTTGYGADLHRDYYKNSATHNSLSVNLTNAPPARPQTQWVRHTPDTLHLACYVDWSNKLSPLPSFSLTEWDDIAWRDIAFHRHLIIHDGLIFDIARISNPHRQALYWTLHIDGTPDAAYQGRSARLGGPLKRLKNVVYSSLAGTVTRRYDTPAGRFTLWLAGQGTLYEGDGPANPAISDLRYLVNHSDAPHVNIVGCYCLDSQAEIEKLSVCWEGACCKITYQRCGQQQSLTINV</sequence>
<organism evidence="7 8">
    <name type="scientific">Kluyvera georgiana ATCC 51603</name>
    <dbReference type="NCBI Taxonomy" id="1354264"/>
    <lineage>
        <taxon>Bacteria</taxon>
        <taxon>Pseudomonadati</taxon>
        <taxon>Pseudomonadota</taxon>
        <taxon>Gammaproteobacteria</taxon>
        <taxon>Enterobacterales</taxon>
        <taxon>Enterobacteriaceae</taxon>
        <taxon>Kluyvera</taxon>
    </lineage>
</organism>
<dbReference type="Pfam" id="PF07940">
    <property type="entry name" value="Hepar_II_III_C"/>
    <property type="match status" value="1"/>
</dbReference>
<evidence type="ECO:0000313" key="7">
    <source>
        <dbReference type="EMBL" id="OAT51621.1"/>
    </source>
</evidence>
<feature type="domain" description="Alginate lyase" evidence="5">
    <location>
        <begin position="98"/>
        <end position="275"/>
    </location>
</feature>
<reference evidence="7 8" key="1">
    <citation type="submission" date="2016-04" db="EMBL/GenBank/DDBJ databases">
        <title>ATOL: Assembling a taxonomically balanced genome-scale reconstruction of the evolutionary history of the Enterobacteriaceae.</title>
        <authorList>
            <person name="Plunkett G.III."/>
            <person name="Neeno-Eckwall E.C."/>
            <person name="Glasner J.D."/>
            <person name="Perna N.T."/>
        </authorList>
    </citation>
    <scope>NUCLEOTIDE SEQUENCE [LARGE SCALE GENOMIC DNA]</scope>
    <source>
        <strain evidence="7 8">ATCC 51603</strain>
    </source>
</reference>
<evidence type="ECO:0000259" key="6">
    <source>
        <dbReference type="Pfam" id="PF07940"/>
    </source>
</evidence>
<dbReference type="EMBL" id="LXEU01000058">
    <property type="protein sequence ID" value="OAT51621.1"/>
    <property type="molecule type" value="Genomic_DNA"/>
</dbReference>
<evidence type="ECO:0000256" key="3">
    <source>
        <dbReference type="ARBA" id="ARBA00022764"/>
    </source>
</evidence>
<comment type="caution">
    <text evidence="7">The sequence shown here is derived from an EMBL/GenBank/DDBJ whole genome shotgun (WGS) entry which is preliminary data.</text>
</comment>
<dbReference type="SUPFAM" id="SSF48230">
    <property type="entry name" value="Chondroitin AC/alginate lyase"/>
    <property type="match status" value="1"/>
</dbReference>
<dbReference type="Gene3D" id="1.50.10.100">
    <property type="entry name" value="Chondroitin AC/alginate lyase"/>
    <property type="match status" value="1"/>
</dbReference>
<keyword evidence="2" id="KW-0732">Signal</keyword>
<evidence type="ECO:0000313" key="8">
    <source>
        <dbReference type="Proteomes" id="UP000078386"/>
    </source>
</evidence>
<gene>
    <name evidence="7" type="ORF">M989_02903</name>
</gene>
<dbReference type="Pfam" id="PF05426">
    <property type="entry name" value="Alginate_lyase"/>
    <property type="match status" value="1"/>
</dbReference>
<feature type="domain" description="Heparinase II/III-like C-terminal" evidence="6">
    <location>
        <begin position="369"/>
        <end position="454"/>
    </location>
</feature>